<keyword evidence="3" id="KW-0804">Transcription</keyword>
<dbReference type="GO" id="GO:0003700">
    <property type="term" value="F:DNA-binding transcription factor activity"/>
    <property type="evidence" value="ECO:0007669"/>
    <property type="project" value="TreeGrafter"/>
</dbReference>
<dbReference type="PROSITE" id="PS50932">
    <property type="entry name" value="HTH_LACI_2"/>
    <property type="match status" value="1"/>
</dbReference>
<dbReference type="Gene3D" id="3.40.50.2300">
    <property type="match status" value="2"/>
</dbReference>
<dbReference type="GO" id="GO:0000976">
    <property type="term" value="F:transcription cis-regulatory region binding"/>
    <property type="evidence" value="ECO:0007669"/>
    <property type="project" value="TreeGrafter"/>
</dbReference>
<dbReference type="InterPro" id="IPR046335">
    <property type="entry name" value="LacI/GalR-like_sensor"/>
</dbReference>
<keyword evidence="2" id="KW-0238">DNA-binding</keyword>
<keyword evidence="6" id="KW-1185">Reference proteome</keyword>
<organism evidence="5 6">
    <name type="scientific">Novosphingobium sediminis</name>
    <dbReference type="NCBI Taxonomy" id="707214"/>
    <lineage>
        <taxon>Bacteria</taxon>
        <taxon>Pseudomonadati</taxon>
        <taxon>Pseudomonadota</taxon>
        <taxon>Alphaproteobacteria</taxon>
        <taxon>Sphingomonadales</taxon>
        <taxon>Sphingomonadaceae</taxon>
        <taxon>Novosphingobium</taxon>
    </lineage>
</organism>
<dbReference type="InterPro" id="IPR000843">
    <property type="entry name" value="HTH_LacI"/>
</dbReference>
<dbReference type="InterPro" id="IPR028082">
    <property type="entry name" value="Peripla_BP_I"/>
</dbReference>
<dbReference type="CDD" id="cd01392">
    <property type="entry name" value="HTH_LacI"/>
    <property type="match status" value="1"/>
</dbReference>
<dbReference type="Pfam" id="PF13377">
    <property type="entry name" value="Peripla_BP_3"/>
    <property type="match status" value="1"/>
</dbReference>
<dbReference type="OrthoDB" id="7939625at2"/>
<dbReference type="EMBL" id="BJYR01000002">
    <property type="protein sequence ID" value="GEN98605.1"/>
    <property type="molecule type" value="Genomic_DNA"/>
</dbReference>
<dbReference type="InterPro" id="IPR010982">
    <property type="entry name" value="Lambda_DNA-bd_dom_sf"/>
</dbReference>
<dbReference type="Pfam" id="PF00356">
    <property type="entry name" value="LacI"/>
    <property type="match status" value="1"/>
</dbReference>
<evidence type="ECO:0000313" key="6">
    <source>
        <dbReference type="Proteomes" id="UP000321464"/>
    </source>
</evidence>
<protein>
    <submittedName>
        <fullName evidence="5">LacI family transcriptional regulator</fullName>
    </submittedName>
</protein>
<evidence type="ECO:0000313" key="5">
    <source>
        <dbReference type="EMBL" id="GEN98605.1"/>
    </source>
</evidence>
<reference evidence="5 6" key="1">
    <citation type="submission" date="2019-07" db="EMBL/GenBank/DDBJ databases">
        <title>Whole genome shotgun sequence of Novosphingobium sediminis NBRC 106119.</title>
        <authorList>
            <person name="Hosoyama A."/>
            <person name="Uohara A."/>
            <person name="Ohji S."/>
            <person name="Ichikawa N."/>
        </authorList>
    </citation>
    <scope>NUCLEOTIDE SEQUENCE [LARGE SCALE GENOMIC DNA]</scope>
    <source>
        <strain evidence="5 6">NBRC 106119</strain>
    </source>
</reference>
<gene>
    <name evidence="5" type="ORF">NSE01_04380</name>
</gene>
<dbReference type="SMART" id="SM00354">
    <property type="entry name" value="HTH_LACI"/>
    <property type="match status" value="1"/>
</dbReference>
<evidence type="ECO:0000256" key="1">
    <source>
        <dbReference type="ARBA" id="ARBA00023015"/>
    </source>
</evidence>
<dbReference type="PROSITE" id="PS00356">
    <property type="entry name" value="HTH_LACI_1"/>
    <property type="match status" value="1"/>
</dbReference>
<dbReference type="SUPFAM" id="SSF53822">
    <property type="entry name" value="Periplasmic binding protein-like I"/>
    <property type="match status" value="1"/>
</dbReference>
<evidence type="ECO:0000259" key="4">
    <source>
        <dbReference type="PROSITE" id="PS50932"/>
    </source>
</evidence>
<dbReference type="RefSeq" id="WP_147157979.1">
    <property type="nucleotide sequence ID" value="NZ_BJYR01000002.1"/>
</dbReference>
<accession>A0A512AFY2</accession>
<proteinExistence type="predicted"/>
<keyword evidence="1" id="KW-0805">Transcription regulation</keyword>
<evidence type="ECO:0000256" key="3">
    <source>
        <dbReference type="ARBA" id="ARBA00023163"/>
    </source>
</evidence>
<dbReference type="Proteomes" id="UP000321464">
    <property type="component" value="Unassembled WGS sequence"/>
</dbReference>
<dbReference type="PANTHER" id="PTHR30146:SF153">
    <property type="entry name" value="LACTOSE OPERON REPRESSOR"/>
    <property type="match status" value="1"/>
</dbReference>
<name>A0A512AFY2_9SPHN</name>
<dbReference type="CDD" id="cd01545">
    <property type="entry name" value="PBP1_SalR"/>
    <property type="match status" value="1"/>
</dbReference>
<evidence type="ECO:0000256" key="2">
    <source>
        <dbReference type="ARBA" id="ARBA00023125"/>
    </source>
</evidence>
<dbReference type="AlphaFoldDB" id="A0A512AFY2"/>
<dbReference type="Gene3D" id="1.10.260.40">
    <property type="entry name" value="lambda repressor-like DNA-binding domains"/>
    <property type="match status" value="1"/>
</dbReference>
<comment type="caution">
    <text evidence="5">The sequence shown here is derived from an EMBL/GenBank/DDBJ whole genome shotgun (WGS) entry which is preliminary data.</text>
</comment>
<dbReference type="SUPFAM" id="SSF47413">
    <property type="entry name" value="lambda repressor-like DNA-binding domains"/>
    <property type="match status" value="1"/>
</dbReference>
<feature type="domain" description="HTH lacI-type" evidence="4">
    <location>
        <begin position="7"/>
        <end position="61"/>
    </location>
</feature>
<dbReference type="PANTHER" id="PTHR30146">
    <property type="entry name" value="LACI-RELATED TRANSCRIPTIONAL REPRESSOR"/>
    <property type="match status" value="1"/>
</dbReference>
<sequence>MTRPKRATIVDVARMAEVSAKTVSRVVNNEPHVTEAVKTRVHEAMRALRYHPNVAAQGLVRSRSYLIGLVYEKPSPSYVVELQKGALERLHGERFRLVVLPVESVTEREDEIIALLRSAALDAVLLAPPASDHAGLMAELREVGMPFARISPTRLLGQGASVAMDDVAAAQEAAEHLVKLGHKRIGVIKGDPSHAATDARLVGTMQALAKAGIMLHPELIESGQFTFDSGLAAARRLLALDPRPTAILAQNDDMAAAAITAARECGLHVPEDLSVVGFDDSDISRVVWPPLTTIRQPVEDMAYRAMDMLLGALKGEPEGGDVQLAHELLIRRSTAPPKAG</sequence>